<name>A0A0F6VYJ5_9BACT</name>
<dbReference type="Pfam" id="PF13519">
    <property type="entry name" value="VWA_2"/>
    <property type="match status" value="1"/>
</dbReference>
<evidence type="ECO:0000313" key="4">
    <source>
        <dbReference type="Proteomes" id="UP000034883"/>
    </source>
</evidence>
<keyword evidence="1" id="KW-1133">Transmembrane helix</keyword>
<gene>
    <name evidence="3" type="ORF">DB32_000041</name>
</gene>
<feature type="domain" description="VWFA" evidence="2">
    <location>
        <begin position="92"/>
        <end position="200"/>
    </location>
</feature>
<dbReference type="KEGG" id="samy:DB32_000041"/>
<evidence type="ECO:0000313" key="3">
    <source>
        <dbReference type="EMBL" id="AKF02893.1"/>
    </source>
</evidence>
<accession>A0A0F6VYJ5</accession>
<dbReference type="OrthoDB" id="134981at2"/>
<dbReference type="Gene3D" id="3.40.50.410">
    <property type="entry name" value="von Willebrand factor, type A domain"/>
    <property type="match status" value="1"/>
</dbReference>
<dbReference type="STRING" id="927083.DB32_000041"/>
<dbReference type="AlphaFoldDB" id="A0A0F6VYJ5"/>
<dbReference type="InterPro" id="IPR036465">
    <property type="entry name" value="vWFA_dom_sf"/>
</dbReference>
<dbReference type="PANTHER" id="PTHR37464">
    <property type="entry name" value="BLL2463 PROTEIN"/>
    <property type="match status" value="1"/>
</dbReference>
<dbReference type="SUPFAM" id="SSF53300">
    <property type="entry name" value="vWA-like"/>
    <property type="match status" value="1"/>
</dbReference>
<dbReference type="InterPro" id="IPR002035">
    <property type="entry name" value="VWF_A"/>
</dbReference>
<feature type="transmembrane region" description="Helical" evidence="1">
    <location>
        <begin position="54"/>
        <end position="79"/>
    </location>
</feature>
<dbReference type="SUPFAM" id="SSF52317">
    <property type="entry name" value="Class I glutamine amidotransferase-like"/>
    <property type="match status" value="1"/>
</dbReference>
<keyword evidence="1" id="KW-0472">Membrane</keyword>
<dbReference type="InterPro" id="IPR029062">
    <property type="entry name" value="Class_I_gatase-like"/>
</dbReference>
<dbReference type="PANTHER" id="PTHR37464:SF1">
    <property type="entry name" value="BLL2463 PROTEIN"/>
    <property type="match status" value="1"/>
</dbReference>
<proteinExistence type="predicted"/>
<sequence length="601" mass="62742">MSFAAFPLWAVLAMAGAAAVAIVAVYLLRRTPRPQVVSNVEFWMRAMQSAKPKLLASWRIPLIAMLISLLAALAMVALIGDPRFGSGVRGTTVVVLDAGRTMDAVGVDGERRLDRALLELRRWVERTTITGEVAVVRAGMRPSVLLPITDDAADLQRALTGLALDDGPSDLPAAIALADTILAEHGALEAGVGQILVVADEAVEVATRAPTVVLPVGTAAHTVAITSFSARRVPEAVGEYAVRCEMSAFTAGRARARVVIRDGDVTILDERVEIAPHTSEVLEAGGFSSARAELVAELTDIELASGEDGFEGDDRAYAVVDALEATRVLLVSDGDRYLEAALAAHPGLDVDVMAPAAIAGTSTADLARYHALVLDGATLPSGVAHGAQLIFAPPARGAIAVGDTLSRPRITATLATHAALDGLRLDATRVTRATALVAEPSDQVLVRSGGHALGIARQLPRGRVVVFGFGTADTDLVRDEAFPLLVHSSLRWVADRAEATPLARRVGGPLVADSGHAVRDPEGETITSGVVPEVARAGIWHVGDRAVAFSSVDHASSLGAGATGGRFAARSTWPPLALMIAGALVALLLLEWALLHRGRLE</sequence>
<feature type="transmembrane region" description="Helical" evidence="1">
    <location>
        <begin position="6"/>
        <end position="28"/>
    </location>
</feature>
<dbReference type="EMBL" id="CP011125">
    <property type="protein sequence ID" value="AKF02893.1"/>
    <property type="molecule type" value="Genomic_DNA"/>
</dbReference>
<protein>
    <recommendedName>
        <fullName evidence="2">VWFA domain-containing protein</fullName>
    </recommendedName>
</protein>
<feature type="transmembrane region" description="Helical" evidence="1">
    <location>
        <begin position="576"/>
        <end position="595"/>
    </location>
</feature>
<organism evidence="3 4">
    <name type="scientific">Sandaracinus amylolyticus</name>
    <dbReference type="NCBI Taxonomy" id="927083"/>
    <lineage>
        <taxon>Bacteria</taxon>
        <taxon>Pseudomonadati</taxon>
        <taxon>Myxococcota</taxon>
        <taxon>Polyangia</taxon>
        <taxon>Polyangiales</taxon>
        <taxon>Sandaracinaceae</taxon>
        <taxon>Sandaracinus</taxon>
    </lineage>
</organism>
<keyword evidence="1" id="KW-0812">Transmembrane</keyword>
<reference evidence="3 4" key="1">
    <citation type="submission" date="2015-03" db="EMBL/GenBank/DDBJ databases">
        <title>Genome assembly of Sandaracinus amylolyticus DSM 53668.</title>
        <authorList>
            <person name="Sharma G."/>
            <person name="Subramanian S."/>
        </authorList>
    </citation>
    <scope>NUCLEOTIDE SEQUENCE [LARGE SCALE GENOMIC DNA]</scope>
    <source>
        <strain evidence="3 4">DSM 53668</strain>
    </source>
</reference>
<keyword evidence="4" id="KW-1185">Reference proteome</keyword>
<dbReference type="Proteomes" id="UP000034883">
    <property type="component" value="Chromosome"/>
</dbReference>
<evidence type="ECO:0000259" key="2">
    <source>
        <dbReference type="Pfam" id="PF13519"/>
    </source>
</evidence>
<dbReference type="RefSeq" id="WP_053230388.1">
    <property type="nucleotide sequence ID" value="NZ_CP011125.1"/>
</dbReference>
<evidence type="ECO:0000256" key="1">
    <source>
        <dbReference type="SAM" id="Phobius"/>
    </source>
</evidence>